<feature type="region of interest" description="Disordered" evidence="1">
    <location>
        <begin position="55"/>
        <end position="75"/>
    </location>
</feature>
<proteinExistence type="predicted"/>
<accession>A0A7S2VUV9</accession>
<name>A0A7S2VUV9_9CHLO</name>
<sequence>MAWRDRLEGLGLTDDEMIAAIEIIMDSPENDRDGLVDRNPLYAKQLVRKMLSKRLAPPPPQASTPPSVASPQPDEATNAMRHLGLENHYMAEFVITEGVEYANKVLELASRDPLLKGYMDIQTMNQGKESVSTMHFKVVCDEQLYLQSFVDVVAKLGVAYNKSEPEHKLKCRCSHIVLQDEEQHALKCTQKANALDPAARYADPRLLKPFHMTARTFELKFAFEQEVKSRKTSELGWRSDSEVSSCNE</sequence>
<gene>
    <name evidence="2" type="ORF">CCHL1392_LOCUS576</name>
</gene>
<dbReference type="AlphaFoldDB" id="A0A7S2VUV9"/>
<reference evidence="2" key="1">
    <citation type="submission" date="2021-01" db="EMBL/GenBank/DDBJ databases">
        <authorList>
            <person name="Corre E."/>
            <person name="Pelletier E."/>
            <person name="Niang G."/>
            <person name="Scheremetjew M."/>
            <person name="Finn R."/>
            <person name="Kale V."/>
            <person name="Holt S."/>
            <person name="Cochrane G."/>
            <person name="Meng A."/>
            <person name="Brown T."/>
            <person name="Cohen L."/>
        </authorList>
    </citation>
    <scope>NUCLEOTIDE SEQUENCE</scope>
    <source>
        <strain evidence="2">SAG 11-48b</strain>
    </source>
</reference>
<feature type="compositionally biased region" description="Low complexity" evidence="1">
    <location>
        <begin position="64"/>
        <end position="73"/>
    </location>
</feature>
<organism evidence="2">
    <name type="scientific">Chlamydomonas chlamydogama</name>
    <dbReference type="NCBI Taxonomy" id="225041"/>
    <lineage>
        <taxon>Eukaryota</taxon>
        <taxon>Viridiplantae</taxon>
        <taxon>Chlorophyta</taxon>
        <taxon>core chlorophytes</taxon>
        <taxon>Chlorophyceae</taxon>
        <taxon>CS clade</taxon>
        <taxon>Chlamydomonadales</taxon>
        <taxon>Chlamydomonadaceae</taxon>
        <taxon>Chlamydomonas</taxon>
    </lineage>
</organism>
<dbReference type="EMBL" id="HBHD01001084">
    <property type="protein sequence ID" value="CAD9651747.1"/>
    <property type="molecule type" value="Transcribed_RNA"/>
</dbReference>
<protein>
    <submittedName>
        <fullName evidence="2">Uncharacterized protein</fullName>
    </submittedName>
</protein>
<evidence type="ECO:0000256" key="1">
    <source>
        <dbReference type="SAM" id="MobiDB-lite"/>
    </source>
</evidence>
<evidence type="ECO:0000313" key="2">
    <source>
        <dbReference type="EMBL" id="CAD9651747.1"/>
    </source>
</evidence>